<feature type="compositionally biased region" description="Polar residues" evidence="2">
    <location>
        <begin position="264"/>
        <end position="284"/>
    </location>
</feature>
<keyword evidence="4" id="KW-1185">Reference proteome</keyword>
<sequence length="533" mass="59471">MADGAAGTPGSSTGKTPASKDKECPYCHQAFTSSSLGRHLDLYIKEKNAKPPDDVHNVDEIRRLRGNVTRRQARTSSGKREGSTPSSSKPTPFRDQRSPSIQGGYANAGHADGSRIQTYLNKATWHQTGVINDIPTVSQNTLYARRQSPSGRRSVKEEIIHNQNAMEERDRARAAELALQEVLGSVQAAKMCAHPPSPFDFNLFTLSFPELCLQCLSASHSLLAGSSVPDKLSWSTEAPQLAHRDLLREWIGTRLKDWRRQRRPTFSPSHSQPNGTNGHLQDQTDSVLSEVEEKYYQHLSSAFDAWKPLSEKQKQDRWREECAKAYAREQERHQETKRKLDLAEQEIQHLRSRLDQIHQPPEFSTFSPSIVPISRETATNITDTQSWTPENLISKWKTRIQASRSTQHPLPAPSPWATSTPSNLNTNHTNGNAAFAQFRARGDQRPYHNNDPEAPSDEDEDLADAPGDEEELDPEHNQHQHIDKGMLDPHLRDGNGNGEADGKGHAGGRMLMGLREYNASEGVGEGGGMDMRG</sequence>
<feature type="region of interest" description="Disordered" evidence="2">
    <location>
        <begin position="443"/>
        <end position="508"/>
    </location>
</feature>
<feature type="region of interest" description="Disordered" evidence="2">
    <location>
        <begin position="400"/>
        <end position="430"/>
    </location>
</feature>
<evidence type="ECO:0000313" key="3">
    <source>
        <dbReference type="EMBL" id="KAK3175230.1"/>
    </source>
</evidence>
<gene>
    <name evidence="3" type="ORF">OEA41_002477</name>
</gene>
<feature type="compositionally biased region" description="Basic and acidic residues" evidence="2">
    <location>
        <begin position="474"/>
        <end position="493"/>
    </location>
</feature>
<dbReference type="EMBL" id="JASNWA010000006">
    <property type="protein sequence ID" value="KAK3175230.1"/>
    <property type="molecule type" value="Genomic_DNA"/>
</dbReference>
<organism evidence="3 4">
    <name type="scientific">Lepraria neglecta</name>
    <dbReference type="NCBI Taxonomy" id="209136"/>
    <lineage>
        <taxon>Eukaryota</taxon>
        <taxon>Fungi</taxon>
        <taxon>Dikarya</taxon>
        <taxon>Ascomycota</taxon>
        <taxon>Pezizomycotina</taxon>
        <taxon>Lecanoromycetes</taxon>
        <taxon>OSLEUM clade</taxon>
        <taxon>Lecanoromycetidae</taxon>
        <taxon>Lecanorales</taxon>
        <taxon>Lecanorineae</taxon>
        <taxon>Stereocaulaceae</taxon>
        <taxon>Lepraria</taxon>
    </lineage>
</organism>
<keyword evidence="1" id="KW-0175">Coiled coil</keyword>
<dbReference type="AlphaFoldDB" id="A0AAE0DMQ1"/>
<feature type="region of interest" description="Disordered" evidence="2">
    <location>
        <begin position="1"/>
        <end position="24"/>
    </location>
</feature>
<feature type="region of interest" description="Disordered" evidence="2">
    <location>
        <begin position="261"/>
        <end position="284"/>
    </location>
</feature>
<name>A0AAE0DMQ1_9LECA</name>
<evidence type="ECO:0000313" key="4">
    <source>
        <dbReference type="Proteomes" id="UP001276659"/>
    </source>
</evidence>
<evidence type="ECO:0000256" key="2">
    <source>
        <dbReference type="SAM" id="MobiDB-lite"/>
    </source>
</evidence>
<evidence type="ECO:0000256" key="1">
    <source>
        <dbReference type="SAM" id="Coils"/>
    </source>
</evidence>
<protein>
    <submittedName>
        <fullName evidence="3">Uncharacterized protein</fullName>
    </submittedName>
</protein>
<feature type="compositionally biased region" description="Acidic residues" evidence="2">
    <location>
        <begin position="454"/>
        <end position="473"/>
    </location>
</feature>
<proteinExistence type="predicted"/>
<dbReference type="Proteomes" id="UP001276659">
    <property type="component" value="Unassembled WGS sequence"/>
</dbReference>
<reference evidence="3" key="1">
    <citation type="submission" date="2022-11" db="EMBL/GenBank/DDBJ databases">
        <title>Chromosomal genome sequence assembly and mating type (MAT) locus characterization of the leprose asexual lichenized fungus Lepraria neglecta (Nyl.) Erichsen.</title>
        <authorList>
            <person name="Allen J.L."/>
            <person name="Pfeffer B."/>
        </authorList>
    </citation>
    <scope>NUCLEOTIDE SEQUENCE</scope>
    <source>
        <strain evidence="3">Allen 5258</strain>
    </source>
</reference>
<feature type="coiled-coil region" evidence="1">
    <location>
        <begin position="326"/>
        <end position="353"/>
    </location>
</feature>
<feature type="region of interest" description="Disordered" evidence="2">
    <location>
        <begin position="64"/>
        <end position="110"/>
    </location>
</feature>
<accession>A0AAE0DMQ1</accession>
<comment type="caution">
    <text evidence="3">The sequence shown here is derived from an EMBL/GenBank/DDBJ whole genome shotgun (WGS) entry which is preliminary data.</text>
</comment>